<evidence type="ECO:0000313" key="6">
    <source>
        <dbReference type="EMBL" id="GID55422.1"/>
    </source>
</evidence>
<keyword evidence="4" id="KW-1133">Transmembrane helix</keyword>
<name>A0ABQ3XA80_9ACTN</name>
<evidence type="ECO:0000256" key="4">
    <source>
        <dbReference type="ARBA" id="ARBA00022989"/>
    </source>
</evidence>
<dbReference type="RefSeq" id="WP_239145270.1">
    <property type="nucleotide sequence ID" value="NZ_BAAAQE010000026.1"/>
</dbReference>
<evidence type="ECO:0000256" key="2">
    <source>
        <dbReference type="ARBA" id="ARBA00022475"/>
    </source>
</evidence>
<comment type="caution">
    <text evidence="6">The sequence shown here is derived from an EMBL/GenBank/DDBJ whole genome shotgun (WGS) entry which is preliminary data.</text>
</comment>
<evidence type="ECO:0008006" key="8">
    <source>
        <dbReference type="Google" id="ProtNLM"/>
    </source>
</evidence>
<proteinExistence type="predicted"/>
<evidence type="ECO:0000313" key="7">
    <source>
        <dbReference type="Proteomes" id="UP000612282"/>
    </source>
</evidence>
<keyword evidence="7" id="KW-1185">Reference proteome</keyword>
<dbReference type="EMBL" id="BOMG01000049">
    <property type="protein sequence ID" value="GID55422.1"/>
    <property type="molecule type" value="Genomic_DNA"/>
</dbReference>
<keyword evidence="2" id="KW-1003">Cell membrane</keyword>
<accession>A0ABQ3XA80</accession>
<organism evidence="6 7">
    <name type="scientific">Actinoplanes couchii</name>
    <dbReference type="NCBI Taxonomy" id="403638"/>
    <lineage>
        <taxon>Bacteria</taxon>
        <taxon>Bacillati</taxon>
        <taxon>Actinomycetota</taxon>
        <taxon>Actinomycetes</taxon>
        <taxon>Micromonosporales</taxon>
        <taxon>Micromonosporaceae</taxon>
        <taxon>Actinoplanes</taxon>
    </lineage>
</organism>
<gene>
    <name evidence="6" type="ORF">Aco03nite_038260</name>
</gene>
<dbReference type="Pfam" id="PF04347">
    <property type="entry name" value="FliO"/>
    <property type="match status" value="1"/>
</dbReference>
<keyword evidence="5" id="KW-0472">Membrane</keyword>
<keyword evidence="3" id="KW-0812">Transmembrane</keyword>
<protein>
    <recommendedName>
        <fullName evidence="8">Flagellar protein</fullName>
    </recommendedName>
</protein>
<evidence type="ECO:0000256" key="3">
    <source>
        <dbReference type="ARBA" id="ARBA00022692"/>
    </source>
</evidence>
<dbReference type="InterPro" id="IPR022781">
    <property type="entry name" value="Flagellar_biosynth_FliO"/>
</dbReference>
<sequence>MIPLTFRVLLALVFVLLLMWALARLVRRPYASRASGPLAVLDRQQLSRGSAVAVIRVADKALVVGITEERVSLLGEADLVAFVTAEDETEQHLEMEVEEDGLHAHLKLPDRHPGSIAARLDGSVLSPRTWVTALETIRERTSRR</sequence>
<reference evidence="6 7" key="1">
    <citation type="submission" date="2021-01" db="EMBL/GenBank/DDBJ databases">
        <title>Whole genome shotgun sequence of Actinoplanes couchii NBRC 106145.</title>
        <authorList>
            <person name="Komaki H."/>
            <person name="Tamura T."/>
        </authorList>
    </citation>
    <scope>NUCLEOTIDE SEQUENCE [LARGE SCALE GENOMIC DNA]</scope>
    <source>
        <strain evidence="6 7">NBRC 106145</strain>
    </source>
</reference>
<evidence type="ECO:0000256" key="5">
    <source>
        <dbReference type="ARBA" id="ARBA00023136"/>
    </source>
</evidence>
<comment type="subcellular location">
    <subcellularLocation>
        <location evidence="1">Cell membrane</location>
    </subcellularLocation>
</comment>
<evidence type="ECO:0000256" key="1">
    <source>
        <dbReference type="ARBA" id="ARBA00004236"/>
    </source>
</evidence>
<dbReference type="Proteomes" id="UP000612282">
    <property type="component" value="Unassembled WGS sequence"/>
</dbReference>